<feature type="compositionally biased region" description="Low complexity" evidence="1">
    <location>
        <begin position="382"/>
        <end position="394"/>
    </location>
</feature>
<feature type="region of interest" description="Disordered" evidence="1">
    <location>
        <begin position="221"/>
        <end position="551"/>
    </location>
</feature>
<feature type="compositionally biased region" description="Polar residues" evidence="1">
    <location>
        <begin position="1081"/>
        <end position="1108"/>
    </location>
</feature>
<feature type="compositionally biased region" description="Low complexity" evidence="1">
    <location>
        <begin position="1109"/>
        <end position="1121"/>
    </location>
</feature>
<feature type="compositionally biased region" description="Polar residues" evidence="1">
    <location>
        <begin position="673"/>
        <end position="691"/>
    </location>
</feature>
<dbReference type="InterPro" id="IPR015010">
    <property type="entry name" value="TERF2IP_Myb"/>
</dbReference>
<name>A0ABQ0LUC7_MYCCL</name>
<feature type="compositionally biased region" description="Basic and acidic residues" evidence="1">
    <location>
        <begin position="625"/>
        <end position="638"/>
    </location>
</feature>
<dbReference type="Gene3D" id="1.10.10.60">
    <property type="entry name" value="Homeodomain-like"/>
    <property type="match status" value="1"/>
</dbReference>
<feature type="region of interest" description="Disordered" evidence="1">
    <location>
        <begin position="563"/>
        <end position="608"/>
    </location>
</feature>
<feature type="region of interest" description="Disordered" evidence="1">
    <location>
        <begin position="1064"/>
        <end position="1140"/>
    </location>
</feature>
<keyword evidence="5" id="KW-1185">Reference proteome</keyword>
<dbReference type="InterPro" id="IPR009057">
    <property type="entry name" value="Homeodomain-like_sf"/>
</dbReference>
<gene>
    <name evidence="4" type="ORF">MCHLO_11476</name>
</gene>
<accession>A0ABQ0LUC7</accession>
<dbReference type="EMBL" id="DF848725">
    <property type="protein sequence ID" value="GAT54638.1"/>
    <property type="molecule type" value="Genomic_DNA"/>
</dbReference>
<feature type="compositionally biased region" description="Polar residues" evidence="1">
    <location>
        <begin position="343"/>
        <end position="355"/>
    </location>
</feature>
<feature type="transmembrane region" description="Helical" evidence="2">
    <location>
        <begin position="995"/>
        <end position="1018"/>
    </location>
</feature>
<evidence type="ECO:0000259" key="3">
    <source>
        <dbReference type="Pfam" id="PF08914"/>
    </source>
</evidence>
<reference evidence="4" key="1">
    <citation type="submission" date="2014-09" db="EMBL/GenBank/DDBJ databases">
        <title>Genome sequence of the luminous mushroom Mycena chlorophos for searching fungal bioluminescence genes.</title>
        <authorList>
            <person name="Tanaka Y."/>
            <person name="Kasuga D."/>
            <person name="Oba Y."/>
            <person name="Hase S."/>
            <person name="Sato K."/>
            <person name="Oba Y."/>
            <person name="Sakakibara Y."/>
        </authorList>
    </citation>
    <scope>NUCLEOTIDE SEQUENCE</scope>
</reference>
<feature type="compositionally biased region" description="Low complexity" evidence="1">
    <location>
        <begin position="563"/>
        <end position="576"/>
    </location>
</feature>
<keyword evidence="2" id="KW-1133">Transmembrane helix</keyword>
<dbReference type="SUPFAM" id="SSF46689">
    <property type="entry name" value="Homeodomain-like"/>
    <property type="match status" value="1"/>
</dbReference>
<evidence type="ECO:0000313" key="5">
    <source>
        <dbReference type="Proteomes" id="UP000815677"/>
    </source>
</evidence>
<sequence length="1165" mass="126805">MSDDDNPLLLAHDDGQPLCFFLHKSIRLAGARDALQNTINNHGGVVVQDDTDSNIILVDTAQPSGNLDKIRRAYKTHSDPRAAAAFVEPMGWVRETVKIGKIAHSYIRKRMGGFTRDTGRARQEFTADDDNKLIHYLGVLIPDKSEGGRLGKNVYKQLMEHADTLPNEYAWVNRHTWQSWRERYKKNQEWFDAQIEDSRPDEGTQSHQRYELSRKAVKGIHYERYGNSEERDELEDDDEDRPPPEEEEEENSDQEVENIGTSSRKRRISEPESQPSPKRAKTQTRGSVKGKERAIPDEDDEVDVLEPPQDDMPPVETFQEPLHEPSPPPPPRTPAGKARPVTKRTTSDAQLTARQTRPKEPVAGPSKEKQDAPARNTRSRSRSTPPADVAPPKKAAGKGKGKKTAPALEVVPEVQSETQMDEDHVQELLVADMSGVSEEPMPRPDEDEDEGNQEQQMPPPPPPAQSRVVIPRALSKDDAQTDAALRRPARRPLSEMLAGMQATRMGSRQPESVASKSPLSYNYNNMSSAAAPAGGYQNMSPDDVFSSTSRRASEMPSLFATAATTTRAGSASSTESFPLPGTRAKSVKRELRQQEKLSPYRPPSGTRAEAVVLRSGARRGRLRLLGHERDQASSRHAETVGFDPTPSSPSTPMRTERSCSLGRSPSCLWTPPSAATDSSLNDSTPASSATGSGHGGIAKRECSPTSKPRRERIFPTRVPRKLYCVAARVSCPQIRSSTTLDVMRARRSLLYLVLPFLASGAAVNSTIDDSSSAFTFSGPPGWNTVNPTSPCDICSSQPNASLAYDGTWHDGNIRAGASPTTGSFTFTGTAVYIYGIDQTENQADLVFTLGSIQSTHHYTGTDQFSYNALFFSATGLDSGSHTVTWSLEIDTSTTVVVQVALFDYAIVTSEDESSGGESVTTTSADSSSTTTTDSTLRSSSTRSSASSNSISQSSTSSLLGQALASHISGSIVTVISQPSSSVSAVSAIAKSNSHLGPIVGGVVGTLFVAALATCLILWRYRHLRRSRRLEEDTTQPRPQFLRLADYHMRASILSDASNNAVRDATPLRSSLEKQEPVPQLHTASSRISLLRTSELESPTGATSGNTDLPSASAEPSSVPVADGPRRQDSGRRTASHRDLSHLEQRLATLEAQIAEQQQPPPYLGE</sequence>
<feature type="compositionally biased region" description="Pro residues" evidence="1">
    <location>
        <begin position="324"/>
        <end position="333"/>
    </location>
</feature>
<protein>
    <recommendedName>
        <fullName evidence="3">TERF2-interacting telomeric protein 1 Myb domain-containing protein</fullName>
    </recommendedName>
</protein>
<evidence type="ECO:0000256" key="2">
    <source>
        <dbReference type="SAM" id="Phobius"/>
    </source>
</evidence>
<dbReference type="Pfam" id="PF08914">
    <property type="entry name" value="Myb_Rap1"/>
    <property type="match status" value="1"/>
</dbReference>
<keyword evidence="2" id="KW-0812">Transmembrane</keyword>
<feature type="domain" description="TERF2-interacting telomeric protein 1 Myb" evidence="3">
    <location>
        <begin position="125"/>
        <end position="187"/>
    </location>
</feature>
<keyword evidence="2" id="KW-0472">Membrane</keyword>
<feature type="region of interest" description="Disordered" evidence="1">
    <location>
        <begin position="912"/>
        <end position="953"/>
    </location>
</feature>
<dbReference type="Gene3D" id="2.60.120.260">
    <property type="entry name" value="Galactose-binding domain-like"/>
    <property type="match status" value="1"/>
</dbReference>
<proteinExistence type="predicted"/>
<dbReference type="Proteomes" id="UP000815677">
    <property type="component" value="Unassembled WGS sequence"/>
</dbReference>
<feature type="compositionally biased region" description="Polar residues" evidence="1">
    <location>
        <begin position="537"/>
        <end position="550"/>
    </location>
</feature>
<feature type="compositionally biased region" description="Acidic residues" evidence="1">
    <location>
        <begin position="230"/>
        <end position="256"/>
    </location>
</feature>
<dbReference type="CDD" id="cd11655">
    <property type="entry name" value="rap1_myb-like"/>
    <property type="match status" value="1"/>
</dbReference>
<organism evidence="4 5">
    <name type="scientific">Mycena chlorophos</name>
    <name type="common">Agaric fungus</name>
    <name type="synonym">Agaricus chlorophos</name>
    <dbReference type="NCBI Taxonomy" id="658473"/>
    <lineage>
        <taxon>Eukaryota</taxon>
        <taxon>Fungi</taxon>
        <taxon>Dikarya</taxon>
        <taxon>Basidiomycota</taxon>
        <taxon>Agaricomycotina</taxon>
        <taxon>Agaricomycetes</taxon>
        <taxon>Agaricomycetidae</taxon>
        <taxon>Agaricales</taxon>
        <taxon>Marasmiineae</taxon>
        <taxon>Mycenaceae</taxon>
        <taxon>Mycena</taxon>
    </lineage>
</organism>
<feature type="compositionally biased region" description="Polar residues" evidence="1">
    <location>
        <begin position="504"/>
        <end position="528"/>
    </location>
</feature>
<evidence type="ECO:0000256" key="1">
    <source>
        <dbReference type="SAM" id="MobiDB-lite"/>
    </source>
</evidence>
<feature type="compositionally biased region" description="Low complexity" evidence="1">
    <location>
        <begin position="915"/>
        <end position="953"/>
    </location>
</feature>
<evidence type="ECO:0000313" key="4">
    <source>
        <dbReference type="EMBL" id="GAT54638.1"/>
    </source>
</evidence>
<feature type="compositionally biased region" description="Basic and acidic residues" evidence="1">
    <location>
        <begin position="1123"/>
        <end position="1140"/>
    </location>
</feature>
<feature type="region of interest" description="Disordered" evidence="1">
    <location>
        <begin position="622"/>
        <end position="711"/>
    </location>
</feature>